<evidence type="ECO:0000313" key="2">
    <source>
        <dbReference type="Proteomes" id="UP000233597"/>
    </source>
</evidence>
<gene>
    <name evidence="1" type="ORF">COO20_18680</name>
</gene>
<reference evidence="1 2" key="1">
    <citation type="submission" date="2017-09" db="EMBL/GenBank/DDBJ databases">
        <title>Biodiversity and function of Thalassospira species in the particle-attached aromatic-hydrocarbon-degrading consortia from the surface seawater of the South China Sea.</title>
        <authorList>
            <person name="Dong C."/>
            <person name="Liu R."/>
            <person name="Shao Z."/>
        </authorList>
    </citation>
    <scope>NUCLEOTIDE SEQUENCE [LARGE SCALE GENOMIC DNA]</scope>
    <source>
        <strain evidence="1 2">CSC1P2</strain>
    </source>
</reference>
<dbReference type="EMBL" id="NWTK01000013">
    <property type="protein sequence ID" value="PKR51864.1"/>
    <property type="molecule type" value="Genomic_DNA"/>
</dbReference>
<accession>A0A2N3KMV0</accession>
<comment type="caution">
    <text evidence="1">The sequence shown here is derived from an EMBL/GenBank/DDBJ whole genome shotgun (WGS) entry which is preliminary data.</text>
</comment>
<dbReference type="Proteomes" id="UP000233597">
    <property type="component" value="Unassembled WGS sequence"/>
</dbReference>
<protein>
    <submittedName>
        <fullName evidence="1">Uncharacterized protein</fullName>
    </submittedName>
</protein>
<evidence type="ECO:0000313" key="1">
    <source>
        <dbReference type="EMBL" id="PKR51864.1"/>
    </source>
</evidence>
<proteinExistence type="predicted"/>
<name>A0A2N3KMV0_9PROT</name>
<dbReference type="AlphaFoldDB" id="A0A2N3KMV0"/>
<organism evidence="1 2">
    <name type="scientific">Thalassospira marina</name>
    <dbReference type="NCBI Taxonomy" id="2048283"/>
    <lineage>
        <taxon>Bacteria</taxon>
        <taxon>Pseudomonadati</taxon>
        <taxon>Pseudomonadota</taxon>
        <taxon>Alphaproteobacteria</taxon>
        <taxon>Rhodospirillales</taxon>
        <taxon>Thalassospiraceae</taxon>
        <taxon>Thalassospira</taxon>
    </lineage>
</organism>
<sequence>MLGYLYSKLVLLPQVRNLGQWQRGMISFAAKTGHFWMCRAFVWGDAISENKIAEMQGSPHRRAQAQGWLCCI</sequence>